<proteinExistence type="predicted"/>
<evidence type="ECO:0000313" key="1">
    <source>
        <dbReference type="EMBL" id="KGJ88501.1"/>
    </source>
</evidence>
<reference evidence="1 2" key="1">
    <citation type="submission" date="2014-08" db="EMBL/GenBank/DDBJ databases">
        <title>Genomic and Phenotypic Diversity of Colwellia psychrerythraea strains from Disparate Marine Basins.</title>
        <authorList>
            <person name="Techtmann S.M."/>
            <person name="Stelling S.C."/>
            <person name="Utturkar S.M."/>
            <person name="Alshibli N."/>
            <person name="Harris A."/>
            <person name="Brown S.D."/>
            <person name="Hazen T.C."/>
        </authorList>
    </citation>
    <scope>NUCLEOTIDE SEQUENCE [LARGE SCALE GENOMIC DNA]</scope>
    <source>
        <strain evidence="1 2">ND2E</strain>
    </source>
</reference>
<dbReference type="AlphaFoldDB" id="A0A099KDR5"/>
<gene>
    <name evidence="1" type="ORF">ND2E_4036</name>
</gene>
<dbReference type="EMBL" id="JQED01000046">
    <property type="protein sequence ID" value="KGJ88501.1"/>
    <property type="molecule type" value="Genomic_DNA"/>
</dbReference>
<accession>A0A099KDR5</accession>
<organism evidence="1 2">
    <name type="scientific">Colwellia psychrerythraea</name>
    <name type="common">Vibrio psychroerythus</name>
    <dbReference type="NCBI Taxonomy" id="28229"/>
    <lineage>
        <taxon>Bacteria</taxon>
        <taxon>Pseudomonadati</taxon>
        <taxon>Pseudomonadota</taxon>
        <taxon>Gammaproteobacteria</taxon>
        <taxon>Alteromonadales</taxon>
        <taxon>Colwelliaceae</taxon>
        <taxon>Colwellia</taxon>
    </lineage>
</organism>
<dbReference type="RefSeq" id="WP_033095025.1">
    <property type="nucleotide sequence ID" value="NZ_JQED01000046.1"/>
</dbReference>
<dbReference type="OrthoDB" id="5751334at2"/>
<comment type="caution">
    <text evidence="1">The sequence shown here is derived from an EMBL/GenBank/DDBJ whole genome shotgun (WGS) entry which is preliminary data.</text>
</comment>
<evidence type="ECO:0000313" key="2">
    <source>
        <dbReference type="Proteomes" id="UP000029843"/>
    </source>
</evidence>
<dbReference type="Proteomes" id="UP000029843">
    <property type="component" value="Unassembled WGS sequence"/>
</dbReference>
<protein>
    <submittedName>
        <fullName evidence="1">Uncharacterized protein</fullName>
    </submittedName>
</protein>
<sequence>MAKDTPHQTHYTRQIHHLLAQVYGRSTVKDSLLDRAIGYFEQEEFTPSEEKTSSEESQLKLMERTERHANLLAIALTIIELAEGDIYTENNRKSAQFLGTIQLLSPTEGKRVAKSNEQSKSIYKALLCLRLLDRLIIDGQVREPYINKFLTDISTEQFIIFAKHDADKYQRFVEQVKVPLVMAALLQDIGNYHPKAQTILLGEEGELDPFRTLEIKQRKELLQINYRETIKYLTEGIGIPTFVGNTKKEREQFFVDEKDKLSFIKQLLKSSVNPKNTIGNILKVPQIYTSIILSTKSSYNYKLLPKVFQVLNKNAEIGACAQNVVDALYKITGMFPQGFGIVYMPLGELWGQGDCYEYAIVNRLYPKNPEQPNCRMATRQLTYIGYGQNCVVKNSSNLYFTQTAKKLATLSKERLNEILELLSSNSQERQKLDLLPRCWHANEYFSIKANQNLWNNIET</sequence>
<name>A0A099KDR5_COLPS</name>
<dbReference type="PATRIC" id="fig|28229.4.peg.3375"/>